<dbReference type="Pfam" id="PF00781">
    <property type="entry name" value="DAGK_cat"/>
    <property type="match status" value="1"/>
</dbReference>
<evidence type="ECO:0000259" key="30">
    <source>
        <dbReference type="PROSITE" id="PS50146"/>
    </source>
</evidence>
<accession>A0A7I8VEV8</accession>
<comment type="catalytic activity">
    <reaction evidence="29">
        <text>N-(hexanoyl)sphing-4-enine + ATP = N-hexanoylsphing-4-enine 1-phosphate + ADP + H(+)</text>
        <dbReference type="Rhea" id="RHEA:43312"/>
        <dbReference type="ChEBI" id="CHEBI:15378"/>
        <dbReference type="ChEBI" id="CHEBI:30616"/>
        <dbReference type="ChEBI" id="CHEBI:63867"/>
        <dbReference type="ChEBI" id="CHEBI:82959"/>
        <dbReference type="ChEBI" id="CHEBI:456216"/>
    </reaction>
    <physiologicalReaction direction="left-to-right" evidence="29">
        <dbReference type="Rhea" id="RHEA:43313"/>
    </physiologicalReaction>
</comment>
<dbReference type="GO" id="GO:0046486">
    <property type="term" value="P:glycerolipid metabolic process"/>
    <property type="evidence" value="ECO:0007669"/>
    <property type="project" value="UniProtKB-UniPathway"/>
</dbReference>
<evidence type="ECO:0000256" key="4">
    <source>
        <dbReference type="ARBA" id="ARBA00005175"/>
    </source>
</evidence>
<dbReference type="GO" id="GO:0005743">
    <property type="term" value="C:mitochondrial inner membrane"/>
    <property type="evidence" value="ECO:0007669"/>
    <property type="project" value="UniProtKB-SubCell"/>
</dbReference>
<dbReference type="Pfam" id="PF19712">
    <property type="entry name" value="AGK_C"/>
    <property type="match status" value="1"/>
</dbReference>
<evidence type="ECO:0000256" key="14">
    <source>
        <dbReference type="ARBA" id="ARBA00023371"/>
    </source>
</evidence>
<dbReference type="SUPFAM" id="SSF111331">
    <property type="entry name" value="NAD kinase/diacylglycerol kinase-like"/>
    <property type="match status" value="1"/>
</dbReference>
<dbReference type="EC" id="2.7.1.138" evidence="22"/>
<evidence type="ECO:0000256" key="9">
    <source>
        <dbReference type="ARBA" id="ARBA00022792"/>
    </source>
</evidence>
<comment type="pathway">
    <text evidence="4">Lipid metabolism; glycerolipid metabolism.</text>
</comment>
<dbReference type="InterPro" id="IPR045579">
    <property type="entry name" value="AGK_C"/>
</dbReference>
<comment type="catalytic activity">
    <reaction evidence="14">
        <text>1,2-di-(9Z-octadecenoyl)-sn-glycerol + ATP = 1,2-di-(9Z-octadecenoyl)-sn-glycero-3-phosphate + ADP + H(+)</text>
        <dbReference type="Rhea" id="RHEA:40327"/>
        <dbReference type="ChEBI" id="CHEBI:15378"/>
        <dbReference type="ChEBI" id="CHEBI:30616"/>
        <dbReference type="ChEBI" id="CHEBI:52333"/>
        <dbReference type="ChEBI" id="CHEBI:74546"/>
        <dbReference type="ChEBI" id="CHEBI:456216"/>
    </reaction>
    <physiologicalReaction direction="left-to-right" evidence="14">
        <dbReference type="Rhea" id="RHEA:40328"/>
    </physiologicalReaction>
</comment>
<evidence type="ECO:0000256" key="11">
    <source>
        <dbReference type="ARBA" id="ARBA00023098"/>
    </source>
</evidence>
<keyword evidence="11" id="KW-0443">Lipid metabolism</keyword>
<name>A0A7I8VEV8_9ANNE</name>
<evidence type="ECO:0000256" key="8">
    <source>
        <dbReference type="ARBA" id="ARBA00022777"/>
    </source>
</evidence>
<dbReference type="CDD" id="cd01653">
    <property type="entry name" value="GATase1"/>
    <property type="match status" value="1"/>
</dbReference>
<dbReference type="EMBL" id="CAJFCJ010000005">
    <property type="protein sequence ID" value="CAD5114804.1"/>
    <property type="molecule type" value="Genomic_DNA"/>
</dbReference>
<dbReference type="AlphaFoldDB" id="A0A7I8VEV8"/>
<evidence type="ECO:0000256" key="12">
    <source>
        <dbReference type="ARBA" id="ARBA00023128"/>
    </source>
</evidence>
<keyword evidence="9" id="KW-0999">Mitochondrion inner membrane</keyword>
<evidence type="ECO:0000256" key="21">
    <source>
        <dbReference type="ARBA" id="ARBA00025749"/>
    </source>
</evidence>
<keyword evidence="7" id="KW-0547">Nucleotide-binding</keyword>
<evidence type="ECO:0000256" key="15">
    <source>
        <dbReference type="ARBA" id="ARBA00023411"/>
    </source>
</evidence>
<evidence type="ECO:0000256" key="23">
    <source>
        <dbReference type="ARBA" id="ARBA00026098"/>
    </source>
</evidence>
<dbReference type="GO" id="GO:0004143">
    <property type="term" value="F:ATP-dependent diacylglycerol kinase activity"/>
    <property type="evidence" value="ECO:0007669"/>
    <property type="project" value="UniProtKB-EC"/>
</dbReference>
<dbReference type="EC" id="2.7.1.94" evidence="23"/>
<comment type="catalytic activity">
    <reaction evidence="16">
        <text>1-(5Z,8Z,11Z,14Z-eicosatetraenoyl)-sn-glycerol + ATP = 1-(5Z,8Z,11Z,14Z-eicosatetraenoyl)-sn-glycero-3-phosphate + ADP + H(+)</text>
        <dbReference type="Rhea" id="RHEA:43328"/>
        <dbReference type="ChEBI" id="CHEBI:15378"/>
        <dbReference type="ChEBI" id="CHEBI:30616"/>
        <dbReference type="ChEBI" id="CHEBI:34071"/>
        <dbReference type="ChEBI" id="CHEBI:74938"/>
        <dbReference type="ChEBI" id="CHEBI:456216"/>
    </reaction>
    <physiologicalReaction direction="left-to-right" evidence="16">
        <dbReference type="Rhea" id="RHEA:43329"/>
    </physiologicalReaction>
</comment>
<dbReference type="PANTHER" id="PTHR12358:SF31">
    <property type="entry name" value="ACYLGLYCEROL KINASE, MITOCHONDRIAL"/>
    <property type="match status" value="1"/>
</dbReference>
<dbReference type="Proteomes" id="UP000549394">
    <property type="component" value="Unassembled WGS sequence"/>
</dbReference>
<evidence type="ECO:0000256" key="3">
    <source>
        <dbReference type="ARBA" id="ARBA00004637"/>
    </source>
</evidence>
<comment type="catalytic activity">
    <reaction evidence="19">
        <text>2-(5Z,8Z,11Z,14Z-eicosatetraenoyl)-glycerol + ATP = 2-(5Z,8Z,11Z,14Z-eicosatetraenoyl)-sn-glycero-3-phosphate + ADP + H(+)</text>
        <dbReference type="Rhea" id="RHEA:43316"/>
        <dbReference type="ChEBI" id="CHEBI:15378"/>
        <dbReference type="ChEBI" id="CHEBI:30616"/>
        <dbReference type="ChEBI" id="CHEBI:52392"/>
        <dbReference type="ChEBI" id="CHEBI:78209"/>
        <dbReference type="ChEBI" id="CHEBI:456216"/>
    </reaction>
    <physiologicalReaction direction="left-to-right" evidence="19">
        <dbReference type="Rhea" id="RHEA:43317"/>
    </physiologicalReaction>
</comment>
<evidence type="ECO:0000256" key="19">
    <source>
        <dbReference type="ARBA" id="ARBA00024556"/>
    </source>
</evidence>
<comment type="catalytic activity">
    <reaction evidence="27">
        <text>an N-acylsphing-4-enine + ATP = an N-acylsphing-4-enine 1-phosphate + ADP + H(+)</text>
        <dbReference type="Rhea" id="RHEA:17929"/>
        <dbReference type="ChEBI" id="CHEBI:15378"/>
        <dbReference type="ChEBI" id="CHEBI:30616"/>
        <dbReference type="ChEBI" id="CHEBI:52639"/>
        <dbReference type="ChEBI" id="CHEBI:57674"/>
        <dbReference type="ChEBI" id="CHEBI:456216"/>
        <dbReference type="EC" id="2.7.1.138"/>
    </reaction>
    <physiologicalReaction direction="left-to-right" evidence="27">
        <dbReference type="Rhea" id="RHEA:17930"/>
    </physiologicalReaction>
</comment>
<dbReference type="GO" id="GO:0001729">
    <property type="term" value="F:ceramide kinase activity"/>
    <property type="evidence" value="ECO:0007669"/>
    <property type="project" value="UniProtKB-EC"/>
</dbReference>
<dbReference type="GO" id="GO:0046512">
    <property type="term" value="P:sphingosine biosynthetic process"/>
    <property type="evidence" value="ECO:0007669"/>
    <property type="project" value="TreeGrafter"/>
</dbReference>
<dbReference type="InterPro" id="IPR001206">
    <property type="entry name" value="Diacylglycerol_kinase_cat_dom"/>
</dbReference>
<evidence type="ECO:0000256" key="18">
    <source>
        <dbReference type="ARBA" id="ARBA00024512"/>
    </source>
</evidence>
<keyword evidence="12" id="KW-0496">Mitochondrion</keyword>
<dbReference type="InterPro" id="IPR016064">
    <property type="entry name" value="NAD/diacylglycerol_kinase_sf"/>
</dbReference>
<evidence type="ECO:0000256" key="17">
    <source>
        <dbReference type="ARBA" id="ARBA00024505"/>
    </source>
</evidence>
<evidence type="ECO:0000256" key="7">
    <source>
        <dbReference type="ARBA" id="ARBA00022741"/>
    </source>
</evidence>
<evidence type="ECO:0000256" key="28">
    <source>
        <dbReference type="ARBA" id="ARBA00048663"/>
    </source>
</evidence>
<evidence type="ECO:0000256" key="10">
    <source>
        <dbReference type="ARBA" id="ARBA00022840"/>
    </source>
</evidence>
<evidence type="ECO:0000256" key="5">
    <source>
        <dbReference type="ARBA" id="ARBA00012133"/>
    </source>
</evidence>
<proteinExistence type="inferred from homology"/>
<evidence type="ECO:0000256" key="26">
    <source>
        <dbReference type="ARBA" id="ARBA00044480"/>
    </source>
</evidence>
<evidence type="ECO:0000256" key="2">
    <source>
        <dbReference type="ARBA" id="ARBA00004569"/>
    </source>
</evidence>
<comment type="subcellular location">
    <subcellularLocation>
        <location evidence="3">Mitochondrion inner membrane</location>
        <topology evidence="3">Peripheral membrane protein</topology>
    </subcellularLocation>
    <subcellularLocation>
        <location evidence="2">Mitochondrion intermembrane space</location>
    </subcellularLocation>
</comment>
<dbReference type="GO" id="GO:0046513">
    <property type="term" value="P:ceramide biosynthetic process"/>
    <property type="evidence" value="ECO:0007669"/>
    <property type="project" value="TreeGrafter"/>
</dbReference>
<evidence type="ECO:0000256" key="16">
    <source>
        <dbReference type="ARBA" id="ARBA00024483"/>
    </source>
</evidence>
<evidence type="ECO:0000313" key="32">
    <source>
        <dbReference type="Proteomes" id="UP000549394"/>
    </source>
</evidence>
<comment type="catalytic activity">
    <reaction evidence="26">
        <text>a 2-acylglycerol + ATP = a 2-acyl-sn-glycerol 3-phosphate + ADP + H(+)</text>
        <dbReference type="Rhea" id="RHEA:39847"/>
        <dbReference type="ChEBI" id="CHEBI:15378"/>
        <dbReference type="ChEBI" id="CHEBI:17389"/>
        <dbReference type="ChEBI" id="CHEBI:30616"/>
        <dbReference type="ChEBI" id="CHEBI:64982"/>
        <dbReference type="ChEBI" id="CHEBI:456216"/>
    </reaction>
    <physiologicalReaction direction="left-to-right" evidence="26">
        <dbReference type="Rhea" id="RHEA:39848"/>
    </physiologicalReaction>
</comment>
<evidence type="ECO:0000256" key="6">
    <source>
        <dbReference type="ARBA" id="ARBA00022679"/>
    </source>
</evidence>
<protein>
    <recommendedName>
        <fullName evidence="24">Acylglycerol kinase, mitochondrial</fullName>
        <ecNumber evidence="5">2.7.1.107</ecNumber>
        <ecNumber evidence="22">2.7.1.138</ecNumber>
        <ecNumber evidence="23">2.7.1.94</ecNumber>
    </recommendedName>
    <alternativeName>
        <fullName evidence="25">Multiple substrate lipid kinase</fullName>
    </alternativeName>
</protein>
<reference evidence="31 32" key="1">
    <citation type="submission" date="2020-08" db="EMBL/GenBank/DDBJ databases">
        <authorList>
            <person name="Hejnol A."/>
        </authorList>
    </citation>
    <scope>NUCLEOTIDE SEQUENCE [LARGE SCALE GENOMIC DNA]</scope>
</reference>
<keyword evidence="10" id="KW-0067">ATP-binding</keyword>
<dbReference type="GO" id="GO:0005758">
    <property type="term" value="C:mitochondrial intermembrane space"/>
    <property type="evidence" value="ECO:0007669"/>
    <property type="project" value="UniProtKB-SubCell"/>
</dbReference>
<keyword evidence="32" id="KW-1185">Reference proteome</keyword>
<dbReference type="PROSITE" id="PS50146">
    <property type="entry name" value="DAGK"/>
    <property type="match status" value="1"/>
</dbReference>
<comment type="cofactor">
    <cofactor evidence="1">
        <name>Mg(2+)</name>
        <dbReference type="ChEBI" id="CHEBI:18420"/>
    </cofactor>
</comment>
<dbReference type="EC" id="2.7.1.107" evidence="5"/>
<dbReference type="PANTHER" id="PTHR12358">
    <property type="entry name" value="SPHINGOSINE KINASE"/>
    <property type="match status" value="1"/>
</dbReference>
<comment type="catalytic activity">
    <reaction evidence="15">
        <text>a 1,2-diacyl-sn-glycerol + ATP = a 1,2-diacyl-sn-glycero-3-phosphate + ADP + H(+)</text>
        <dbReference type="Rhea" id="RHEA:10272"/>
        <dbReference type="ChEBI" id="CHEBI:15378"/>
        <dbReference type="ChEBI" id="CHEBI:17815"/>
        <dbReference type="ChEBI" id="CHEBI:30616"/>
        <dbReference type="ChEBI" id="CHEBI:58608"/>
        <dbReference type="ChEBI" id="CHEBI:456216"/>
        <dbReference type="EC" id="2.7.1.107"/>
    </reaction>
    <physiologicalReaction direction="left-to-right" evidence="15">
        <dbReference type="Rhea" id="RHEA:10273"/>
    </physiologicalReaction>
</comment>
<keyword evidence="13" id="KW-0472">Membrane</keyword>
<comment type="catalytic activity">
    <reaction evidence="18">
        <text>a 1-acyl-sn-glycerol + ATP = a 1-acyl-sn-glycero-3-phosphate + ADP + H(+)</text>
        <dbReference type="Rhea" id="RHEA:33747"/>
        <dbReference type="ChEBI" id="CHEBI:15378"/>
        <dbReference type="ChEBI" id="CHEBI:30616"/>
        <dbReference type="ChEBI" id="CHEBI:57970"/>
        <dbReference type="ChEBI" id="CHEBI:64683"/>
        <dbReference type="ChEBI" id="CHEBI:456216"/>
    </reaction>
    <physiologicalReaction direction="left-to-right" evidence="18">
        <dbReference type="Rhea" id="RHEA:33748"/>
    </physiologicalReaction>
</comment>
<comment type="catalytic activity">
    <reaction evidence="17">
        <text>1-(9Z-octadecenoyl)-sn-glycerol + ATP = 1-(9Z-octadecenoyl)-sn-glycero-3-phosphate + ADP + H(+)</text>
        <dbReference type="Rhea" id="RHEA:41079"/>
        <dbReference type="ChEBI" id="CHEBI:15378"/>
        <dbReference type="ChEBI" id="CHEBI:30616"/>
        <dbReference type="ChEBI" id="CHEBI:74544"/>
        <dbReference type="ChEBI" id="CHEBI:75757"/>
        <dbReference type="ChEBI" id="CHEBI:456216"/>
    </reaction>
    <physiologicalReaction direction="left-to-right" evidence="17">
        <dbReference type="Rhea" id="RHEA:41080"/>
    </physiologicalReaction>
</comment>
<evidence type="ECO:0000256" key="27">
    <source>
        <dbReference type="ARBA" id="ARBA00048034"/>
    </source>
</evidence>
<sequence>MGIFSVLRNNWKKTVFFSAIAGGGIWWGDKKYRESLLRAVYCKEAQKYGAVSCNLGNPRRVIVFLNPAAQSGKARSIYEKNVAPLLHLAGLQVSLIRTEYEGQGKQYAKVIEADEVDAIVIAGGNGTVGEIVTGLFRSSKSNIPVGVIPLGKTNTVANKIFGDSGEVLNCLEAAMSIIKGVTKKENIMKIRAEEGEPVFALSDLLWGTFRDTHAQVDKYWYYGPLKRKVAYLATTLRGTWPPTIQADITYTLPCSGCNKCVPKFEPPKWRWWHILLKPQYELPAVDYSKIVNENCGIEHNESISGIELHAKLNESSIAVSILNDAPEKMEFIKEGWAREKNQNLNLIKRKSIDVQSLKLNPQMPKETETKAWLNIDNEEFELFPLTFELIKSKLLLFSSKSDIDHTQVKSPLQLLKDKCLAYAPKIN</sequence>
<comment type="similarity">
    <text evidence="21">Belongs to the AGK family.</text>
</comment>
<dbReference type="GO" id="GO:0005524">
    <property type="term" value="F:ATP binding"/>
    <property type="evidence" value="ECO:0007669"/>
    <property type="project" value="UniProtKB-KW"/>
</dbReference>
<dbReference type="SMART" id="SM00046">
    <property type="entry name" value="DAGKc"/>
    <property type="match status" value="1"/>
</dbReference>
<organism evidence="31 32">
    <name type="scientific">Dimorphilus gyrociliatus</name>
    <dbReference type="NCBI Taxonomy" id="2664684"/>
    <lineage>
        <taxon>Eukaryota</taxon>
        <taxon>Metazoa</taxon>
        <taxon>Spiralia</taxon>
        <taxon>Lophotrochozoa</taxon>
        <taxon>Annelida</taxon>
        <taxon>Polychaeta</taxon>
        <taxon>Polychaeta incertae sedis</taxon>
        <taxon>Dinophilidae</taxon>
        <taxon>Dimorphilus</taxon>
    </lineage>
</organism>
<evidence type="ECO:0000256" key="24">
    <source>
        <dbReference type="ARBA" id="ARBA00026142"/>
    </source>
</evidence>
<gene>
    <name evidence="31" type="ORF">DGYR_LOCUS3617</name>
</gene>
<comment type="caution">
    <text evidence="31">The sequence shown here is derived from an EMBL/GenBank/DDBJ whole genome shotgun (WGS) entry which is preliminary data.</text>
</comment>
<evidence type="ECO:0000313" key="31">
    <source>
        <dbReference type="EMBL" id="CAD5114804.1"/>
    </source>
</evidence>
<evidence type="ECO:0000256" key="25">
    <source>
        <dbReference type="ARBA" id="ARBA00030553"/>
    </source>
</evidence>
<evidence type="ECO:0000256" key="1">
    <source>
        <dbReference type="ARBA" id="ARBA00001946"/>
    </source>
</evidence>
<evidence type="ECO:0000256" key="29">
    <source>
        <dbReference type="ARBA" id="ARBA00048876"/>
    </source>
</evidence>
<comment type="catalytic activity">
    <reaction evidence="20">
        <text>1-hexadecanoyl-sn-glycerol + ATP = 1-hexadecanoyl-sn-glycero-3-phosphate + ADP + H(+)</text>
        <dbReference type="Rhea" id="RHEA:43308"/>
        <dbReference type="ChEBI" id="CHEBI:15378"/>
        <dbReference type="ChEBI" id="CHEBI:30616"/>
        <dbReference type="ChEBI" id="CHEBI:57518"/>
        <dbReference type="ChEBI" id="CHEBI:75542"/>
        <dbReference type="ChEBI" id="CHEBI:456216"/>
    </reaction>
    <physiologicalReaction direction="left-to-right" evidence="20">
        <dbReference type="Rhea" id="RHEA:43309"/>
    </physiologicalReaction>
</comment>
<keyword evidence="6" id="KW-0808">Transferase</keyword>
<keyword evidence="8" id="KW-0418">Kinase</keyword>
<evidence type="ECO:0000256" key="20">
    <source>
        <dbReference type="ARBA" id="ARBA00024636"/>
    </source>
</evidence>
<dbReference type="GO" id="GO:0047620">
    <property type="term" value="F:acylglycerol kinase activity"/>
    <property type="evidence" value="ECO:0007669"/>
    <property type="project" value="UniProtKB-EC"/>
</dbReference>
<dbReference type="Gene3D" id="3.40.50.10330">
    <property type="entry name" value="Probable inorganic polyphosphate/atp-NAD kinase, domain 1"/>
    <property type="match status" value="1"/>
</dbReference>
<dbReference type="InterPro" id="IPR017438">
    <property type="entry name" value="ATP-NAD_kinase_N"/>
</dbReference>
<evidence type="ECO:0000256" key="22">
    <source>
        <dbReference type="ARBA" id="ARBA00026096"/>
    </source>
</evidence>
<dbReference type="InterPro" id="IPR050187">
    <property type="entry name" value="Lipid_Phosphate_FormReg"/>
</dbReference>
<evidence type="ECO:0000256" key="13">
    <source>
        <dbReference type="ARBA" id="ARBA00023136"/>
    </source>
</evidence>
<dbReference type="UniPathway" id="UPA00230"/>
<comment type="catalytic activity">
    <reaction evidence="28">
        <text>a monoacylglycerol + ATP = a monoacyl-sn-glycero-3-phosphate + ADP + H(+)</text>
        <dbReference type="Rhea" id="RHEA:19293"/>
        <dbReference type="ChEBI" id="CHEBI:15378"/>
        <dbReference type="ChEBI" id="CHEBI:17408"/>
        <dbReference type="ChEBI" id="CHEBI:30616"/>
        <dbReference type="ChEBI" id="CHEBI:77589"/>
        <dbReference type="ChEBI" id="CHEBI:456216"/>
        <dbReference type="EC" id="2.7.1.94"/>
    </reaction>
    <physiologicalReaction direction="left-to-right" evidence="28">
        <dbReference type="Rhea" id="RHEA:19294"/>
    </physiologicalReaction>
</comment>
<dbReference type="OrthoDB" id="9979394at2759"/>
<feature type="domain" description="DAGKc" evidence="30">
    <location>
        <begin position="56"/>
        <end position="194"/>
    </location>
</feature>